<dbReference type="Gene3D" id="3.20.20.450">
    <property type="entry name" value="EAL domain"/>
    <property type="match status" value="1"/>
</dbReference>
<evidence type="ECO:0000259" key="1">
    <source>
        <dbReference type="PROSITE" id="PS50883"/>
    </source>
</evidence>
<name>A0AAN0SI86_9VIBR</name>
<dbReference type="SUPFAM" id="SSF141868">
    <property type="entry name" value="EAL domain-like"/>
    <property type="match status" value="1"/>
</dbReference>
<dbReference type="Pfam" id="PF08668">
    <property type="entry name" value="HDOD"/>
    <property type="match status" value="1"/>
</dbReference>
<dbReference type="InterPro" id="IPR001633">
    <property type="entry name" value="EAL_dom"/>
</dbReference>
<geneLocation type="plasmid" evidence="3 4">
    <name>p319</name>
</geneLocation>
<dbReference type="EMBL" id="CP009620">
    <property type="protein sequence ID" value="AIW23007.1"/>
    <property type="molecule type" value="Genomic_DNA"/>
</dbReference>
<dbReference type="PROSITE" id="PS51833">
    <property type="entry name" value="HDOD"/>
    <property type="match status" value="1"/>
</dbReference>
<dbReference type="InterPro" id="IPR035919">
    <property type="entry name" value="EAL_sf"/>
</dbReference>
<dbReference type="InterPro" id="IPR013976">
    <property type="entry name" value="HDOD"/>
</dbReference>
<dbReference type="InterPro" id="IPR014408">
    <property type="entry name" value="dGMP_Pdiesterase_EAL/HD-GYP"/>
</dbReference>
<dbReference type="AlphaFoldDB" id="A0AAN0SI86"/>
<sequence>MVARQPILDIERQLVAYELLYRGGSDNQFPVGVRSDHATLQILAEQFLTYQSRTLEGQKGFVNFDYNSLLAGVPLDFPNEEIVIEVLETCPPDDALFAALTELHAQGYTLALDDFHPSQAWERFYPLVDIIKIDVQMMPFEECARWIATLKSTAIVFLAEKVETYEEFARAQQCGFELFQGYFFQKPEVISRKKVSASTIDLFKLSNLVAKREIDHAAINDVISRNPVFSVQLLNFVNNSALLRTPIRCIEQSLHYLGDDRIRKFVSYTIVSALAPGKPDILCKQSLERAKCLESLVHEVGETSVSESAYLCGLLSLIDGMLDMAIEDVLSHLPVAPVIEEALVARSGQLGMCLQIIEAIERSDWRSLERVRLAMSLEYAQILSCSQSSKEWVNDVRSA</sequence>
<feature type="domain" description="HDOD" evidence="2">
    <location>
        <begin position="195"/>
        <end position="381"/>
    </location>
</feature>
<evidence type="ECO:0000313" key="3">
    <source>
        <dbReference type="EMBL" id="AIW23007.1"/>
    </source>
</evidence>
<dbReference type="InterPro" id="IPR052340">
    <property type="entry name" value="RNase_Y/CdgJ"/>
</dbReference>
<gene>
    <name evidence="3" type="ORF">IX92_28480</name>
</gene>
<dbReference type="PANTHER" id="PTHR33525:SF4">
    <property type="entry name" value="CYCLIC DI-GMP PHOSPHODIESTERASE CDGJ"/>
    <property type="match status" value="1"/>
</dbReference>
<dbReference type="PANTHER" id="PTHR33525">
    <property type="match status" value="1"/>
</dbReference>
<evidence type="ECO:0000259" key="2">
    <source>
        <dbReference type="PROSITE" id="PS51833"/>
    </source>
</evidence>
<dbReference type="Proteomes" id="UP000030081">
    <property type="component" value="Plasmid p319"/>
</dbReference>
<proteinExistence type="predicted"/>
<organism evidence="3 4">
    <name type="scientific">Vibrio coralliilyticus</name>
    <dbReference type="NCBI Taxonomy" id="190893"/>
    <lineage>
        <taxon>Bacteria</taxon>
        <taxon>Pseudomonadati</taxon>
        <taxon>Pseudomonadota</taxon>
        <taxon>Gammaproteobacteria</taxon>
        <taxon>Vibrionales</taxon>
        <taxon>Vibrionaceae</taxon>
        <taxon>Vibrio</taxon>
    </lineage>
</organism>
<keyword evidence="3" id="KW-0614">Plasmid</keyword>
<dbReference type="Gene3D" id="1.10.3210.10">
    <property type="entry name" value="Hypothetical protein af1432"/>
    <property type="match status" value="1"/>
</dbReference>
<dbReference type="PROSITE" id="PS50883">
    <property type="entry name" value="EAL"/>
    <property type="match status" value="1"/>
</dbReference>
<dbReference type="Pfam" id="PF00563">
    <property type="entry name" value="EAL"/>
    <property type="match status" value="1"/>
</dbReference>
<reference evidence="3 4" key="1">
    <citation type="submission" date="2014-10" db="EMBL/GenBank/DDBJ databases">
        <title>The Complete Genome Sequence for the Shellfish Pathogen Vibrio coralliilyticus RE98 Isolated from a Shellfish Hatchery.</title>
        <authorList>
            <person name="Richards G.P."/>
            <person name="Bono J.L."/>
            <person name="Watson M.A."/>
            <person name="Needleman D.S."/>
        </authorList>
    </citation>
    <scope>NUCLEOTIDE SEQUENCE [LARGE SCALE GENOMIC DNA]</scope>
    <source>
        <strain evidence="3 4">RE98</strain>
        <plasmid evidence="3 4">p319</plasmid>
    </source>
</reference>
<dbReference type="KEGG" id="vcy:IX92_28480"/>
<feature type="domain" description="EAL" evidence="1">
    <location>
        <begin position="1"/>
        <end position="201"/>
    </location>
</feature>
<dbReference type="SUPFAM" id="SSF109604">
    <property type="entry name" value="HD-domain/PDEase-like"/>
    <property type="match status" value="1"/>
</dbReference>
<evidence type="ECO:0000313" key="4">
    <source>
        <dbReference type="Proteomes" id="UP000030081"/>
    </source>
</evidence>
<dbReference type="SMART" id="SM00052">
    <property type="entry name" value="EAL"/>
    <property type="match status" value="1"/>
</dbReference>
<accession>A0AAN0SI86</accession>
<protein>
    <submittedName>
        <fullName evidence="3">Signal transduction protein</fullName>
    </submittedName>
</protein>
<dbReference type="PIRSF" id="PIRSF003180">
    <property type="entry name" value="DiGMPpdiest_YuxH"/>
    <property type="match status" value="1"/>
</dbReference>
<keyword evidence="4" id="KW-1185">Reference proteome</keyword>